<keyword evidence="9" id="KW-1185">Reference proteome</keyword>
<dbReference type="InterPro" id="IPR006201">
    <property type="entry name" value="Neur_channel"/>
</dbReference>
<evidence type="ECO:0000259" key="7">
    <source>
        <dbReference type="Pfam" id="PF02932"/>
    </source>
</evidence>
<dbReference type="GO" id="GO:0005230">
    <property type="term" value="F:extracellular ligand-gated monoatomic ion channel activity"/>
    <property type="evidence" value="ECO:0007669"/>
    <property type="project" value="InterPro"/>
</dbReference>
<dbReference type="EMBL" id="JAHQIW010003189">
    <property type="protein sequence ID" value="KAJ1357588.1"/>
    <property type="molecule type" value="Genomic_DNA"/>
</dbReference>
<sequence length="404" mass="46035">MTGGAARLRTRQIIGDYAALFSGTLVYVLLCSAVDVKHYPFDRQICTMNYASWAYDSSKIDLLLISEKGDQSNYMMSTEWDLLQIRANKSSVVYSCCPDSPYSFVSIYISIERRPMFYVFNLILPCVLISGIALLGFYMPSDSGEKVTLGITSLLSTTVFLMLVAEGMPPTSETLPLIGIYYIVTIFLVSLATAMTVFTLNIHHQGVHGSGVPPIIQKIAFGFLARVLFLRINPYHSITEHVRYLYQKEHLNRRESLHRDYTNFKYSPEIRSEYCYPSPAKPRVRIHNGSLRFKKHVSFSSPIYSPKSQPTSPPTICLESLRSTEDSSSLDSFESEFLRIIDLVHATLERNEMRVAEHDRRNATQLEWQQVAMVLDRFLLIVFVCGTALSSFVILYQRWLGIFE</sequence>
<accession>A0AAD5MK88</accession>
<evidence type="ECO:0000256" key="2">
    <source>
        <dbReference type="ARBA" id="ARBA00022692"/>
    </source>
</evidence>
<keyword evidence="3 5" id="KW-1133">Transmembrane helix</keyword>
<comment type="caution">
    <text evidence="8">The sequence shown here is derived from an EMBL/GenBank/DDBJ whole genome shotgun (WGS) entry which is preliminary data.</text>
</comment>
<proteinExistence type="predicted"/>
<feature type="transmembrane region" description="Helical" evidence="5">
    <location>
        <begin position="215"/>
        <end position="233"/>
    </location>
</feature>
<evidence type="ECO:0000256" key="4">
    <source>
        <dbReference type="ARBA" id="ARBA00023136"/>
    </source>
</evidence>
<evidence type="ECO:0000259" key="6">
    <source>
        <dbReference type="Pfam" id="PF02931"/>
    </source>
</evidence>
<dbReference type="Pfam" id="PF02931">
    <property type="entry name" value="Neur_chan_LBD"/>
    <property type="match status" value="1"/>
</dbReference>
<comment type="subcellular location">
    <subcellularLocation>
        <location evidence="1">Membrane</location>
        <topology evidence="1">Multi-pass membrane protein</topology>
    </subcellularLocation>
</comment>
<dbReference type="Gene3D" id="1.20.58.390">
    <property type="entry name" value="Neurotransmitter-gated ion-channel transmembrane domain"/>
    <property type="match status" value="2"/>
</dbReference>
<feature type="transmembrane region" description="Helical" evidence="5">
    <location>
        <begin position="117"/>
        <end position="141"/>
    </location>
</feature>
<gene>
    <name evidence="8" type="ORF">KIN20_015767</name>
</gene>
<dbReference type="InterPro" id="IPR006029">
    <property type="entry name" value="Neurotrans-gated_channel_TM"/>
</dbReference>
<dbReference type="Gene3D" id="2.70.170.10">
    <property type="entry name" value="Neurotransmitter-gated ion-channel ligand-binding domain"/>
    <property type="match status" value="1"/>
</dbReference>
<dbReference type="CDD" id="cd19051">
    <property type="entry name" value="LGIC_TM_cation"/>
    <property type="match status" value="1"/>
</dbReference>
<protein>
    <submittedName>
        <fullName evidence="8">Uncharacterized protein</fullName>
    </submittedName>
</protein>
<dbReference type="FunFam" id="1.20.58.390:FF:000073">
    <property type="entry name" value="Neuronal acetylcholine receptor subunit alpha-9-II"/>
    <property type="match status" value="1"/>
</dbReference>
<feature type="transmembrane region" description="Helical" evidence="5">
    <location>
        <begin position="378"/>
        <end position="399"/>
    </location>
</feature>
<organism evidence="8 9">
    <name type="scientific">Parelaphostrongylus tenuis</name>
    <name type="common">Meningeal worm</name>
    <dbReference type="NCBI Taxonomy" id="148309"/>
    <lineage>
        <taxon>Eukaryota</taxon>
        <taxon>Metazoa</taxon>
        <taxon>Ecdysozoa</taxon>
        <taxon>Nematoda</taxon>
        <taxon>Chromadorea</taxon>
        <taxon>Rhabditida</taxon>
        <taxon>Rhabditina</taxon>
        <taxon>Rhabditomorpha</taxon>
        <taxon>Strongyloidea</taxon>
        <taxon>Metastrongylidae</taxon>
        <taxon>Parelaphostrongylus</taxon>
    </lineage>
</organism>
<keyword evidence="4 5" id="KW-0472">Membrane</keyword>
<dbReference type="GO" id="GO:0004888">
    <property type="term" value="F:transmembrane signaling receptor activity"/>
    <property type="evidence" value="ECO:0007669"/>
    <property type="project" value="InterPro"/>
</dbReference>
<dbReference type="SUPFAM" id="SSF90112">
    <property type="entry name" value="Neurotransmitter-gated ion-channel transmembrane pore"/>
    <property type="match status" value="1"/>
</dbReference>
<dbReference type="GO" id="GO:0016020">
    <property type="term" value="C:membrane"/>
    <property type="evidence" value="ECO:0007669"/>
    <property type="project" value="UniProtKB-SubCell"/>
</dbReference>
<feature type="domain" description="Neurotransmitter-gated ion-channel transmembrane" evidence="7">
    <location>
        <begin position="122"/>
        <end position="394"/>
    </location>
</feature>
<reference evidence="8" key="1">
    <citation type="submission" date="2021-06" db="EMBL/GenBank/DDBJ databases">
        <title>Parelaphostrongylus tenuis whole genome reference sequence.</title>
        <authorList>
            <person name="Garwood T.J."/>
            <person name="Larsen P.A."/>
            <person name="Fountain-Jones N.M."/>
            <person name="Garbe J.R."/>
            <person name="Macchietto M.G."/>
            <person name="Kania S.A."/>
            <person name="Gerhold R.W."/>
            <person name="Richards J.E."/>
            <person name="Wolf T.M."/>
        </authorList>
    </citation>
    <scope>NUCLEOTIDE SEQUENCE</scope>
    <source>
        <strain evidence="8">MNPRO001-30</strain>
        <tissue evidence="8">Meninges</tissue>
    </source>
</reference>
<dbReference type="InterPro" id="IPR006202">
    <property type="entry name" value="Neur_chan_lig-bd"/>
</dbReference>
<name>A0AAD5MK88_PARTN</name>
<evidence type="ECO:0000256" key="3">
    <source>
        <dbReference type="ARBA" id="ARBA00022989"/>
    </source>
</evidence>
<dbReference type="Pfam" id="PF02932">
    <property type="entry name" value="Neur_chan_memb"/>
    <property type="match status" value="1"/>
</dbReference>
<dbReference type="InterPro" id="IPR036734">
    <property type="entry name" value="Neur_chan_lig-bd_sf"/>
</dbReference>
<dbReference type="InterPro" id="IPR038050">
    <property type="entry name" value="Neuro_actylchol_rec"/>
</dbReference>
<dbReference type="Proteomes" id="UP001196413">
    <property type="component" value="Unassembled WGS sequence"/>
</dbReference>
<dbReference type="AlphaFoldDB" id="A0AAD5MK88"/>
<dbReference type="FunFam" id="2.70.170.10:FF:000060">
    <property type="entry name" value="Nicotinic acetylcholine receptor subunit alpha4"/>
    <property type="match status" value="1"/>
</dbReference>
<feature type="domain" description="Neurotransmitter-gated ion-channel ligand-binding" evidence="6">
    <location>
        <begin position="25"/>
        <end position="115"/>
    </location>
</feature>
<keyword evidence="2 5" id="KW-0812">Transmembrane</keyword>
<dbReference type="SUPFAM" id="SSF63712">
    <property type="entry name" value="Nicotinic receptor ligand binding domain-like"/>
    <property type="match status" value="1"/>
</dbReference>
<evidence type="ECO:0000256" key="5">
    <source>
        <dbReference type="SAM" id="Phobius"/>
    </source>
</evidence>
<feature type="transmembrane region" description="Helical" evidence="5">
    <location>
        <begin position="177"/>
        <end position="203"/>
    </location>
</feature>
<evidence type="ECO:0000256" key="1">
    <source>
        <dbReference type="ARBA" id="ARBA00004141"/>
    </source>
</evidence>
<feature type="transmembrane region" description="Helical" evidence="5">
    <location>
        <begin position="147"/>
        <end position="165"/>
    </location>
</feature>
<dbReference type="PANTHER" id="PTHR18945">
    <property type="entry name" value="NEUROTRANSMITTER GATED ION CHANNEL"/>
    <property type="match status" value="1"/>
</dbReference>
<evidence type="ECO:0000313" key="8">
    <source>
        <dbReference type="EMBL" id="KAJ1357588.1"/>
    </source>
</evidence>
<evidence type="ECO:0000313" key="9">
    <source>
        <dbReference type="Proteomes" id="UP001196413"/>
    </source>
</evidence>
<dbReference type="InterPro" id="IPR036719">
    <property type="entry name" value="Neuro-gated_channel_TM_sf"/>
</dbReference>